<dbReference type="EMBL" id="REGN01002078">
    <property type="protein sequence ID" value="RNA30543.1"/>
    <property type="molecule type" value="Genomic_DNA"/>
</dbReference>
<accession>A0A3M7S3Z2</accession>
<dbReference type="AlphaFoldDB" id="A0A3M7S3Z2"/>
<name>A0A3M7S3Z2_BRAPC</name>
<keyword evidence="3" id="KW-1185">Reference proteome</keyword>
<keyword evidence="1" id="KW-0472">Membrane</keyword>
<organism evidence="2 3">
    <name type="scientific">Brachionus plicatilis</name>
    <name type="common">Marine rotifer</name>
    <name type="synonym">Brachionus muelleri</name>
    <dbReference type="NCBI Taxonomy" id="10195"/>
    <lineage>
        <taxon>Eukaryota</taxon>
        <taxon>Metazoa</taxon>
        <taxon>Spiralia</taxon>
        <taxon>Gnathifera</taxon>
        <taxon>Rotifera</taxon>
        <taxon>Eurotatoria</taxon>
        <taxon>Monogononta</taxon>
        <taxon>Pseudotrocha</taxon>
        <taxon>Ploima</taxon>
        <taxon>Brachionidae</taxon>
        <taxon>Brachionus</taxon>
    </lineage>
</organism>
<keyword evidence="1" id="KW-0812">Transmembrane</keyword>
<proteinExistence type="predicted"/>
<sequence>MYEYLKIVLKRYIIIAYSIFVSVLFPIAKGSTLAYISWTTTIKNGILKFRIKKIRSNSILIVTFEWHLIKFGNIKKCKICDTQMEKKKNQSYILEEFEAMERFHSLEQIIEKIFEFNS</sequence>
<dbReference type="Proteomes" id="UP000276133">
    <property type="component" value="Unassembled WGS sequence"/>
</dbReference>
<evidence type="ECO:0000313" key="2">
    <source>
        <dbReference type="EMBL" id="RNA30543.1"/>
    </source>
</evidence>
<evidence type="ECO:0000313" key="3">
    <source>
        <dbReference type="Proteomes" id="UP000276133"/>
    </source>
</evidence>
<evidence type="ECO:0000256" key="1">
    <source>
        <dbReference type="SAM" id="Phobius"/>
    </source>
</evidence>
<reference evidence="2 3" key="1">
    <citation type="journal article" date="2018" name="Sci. Rep.">
        <title>Genomic signatures of local adaptation to the degree of environmental predictability in rotifers.</title>
        <authorList>
            <person name="Franch-Gras L."/>
            <person name="Hahn C."/>
            <person name="Garcia-Roger E.M."/>
            <person name="Carmona M.J."/>
            <person name="Serra M."/>
            <person name="Gomez A."/>
        </authorList>
    </citation>
    <scope>NUCLEOTIDE SEQUENCE [LARGE SCALE GENOMIC DNA]</scope>
    <source>
        <strain evidence="2">HYR1</strain>
    </source>
</reference>
<keyword evidence="1" id="KW-1133">Transmembrane helix</keyword>
<protein>
    <submittedName>
        <fullName evidence="2">Uncharacterized protein</fullName>
    </submittedName>
</protein>
<feature type="transmembrane region" description="Helical" evidence="1">
    <location>
        <begin position="12"/>
        <end position="38"/>
    </location>
</feature>
<gene>
    <name evidence="2" type="ORF">BpHYR1_052191</name>
</gene>
<comment type="caution">
    <text evidence="2">The sequence shown here is derived from an EMBL/GenBank/DDBJ whole genome shotgun (WGS) entry which is preliminary data.</text>
</comment>